<dbReference type="Proteomes" id="UP000627369">
    <property type="component" value="Unassembled WGS sequence"/>
</dbReference>
<accession>A0A919G2J6</accession>
<reference evidence="1" key="2">
    <citation type="submission" date="2020-09" db="EMBL/GenBank/DDBJ databases">
        <authorList>
            <person name="Sun Q."/>
            <person name="Zhou Y."/>
        </authorList>
    </citation>
    <scope>NUCLEOTIDE SEQUENCE</scope>
    <source>
        <strain evidence="1">CGMCC 4.7398</strain>
    </source>
</reference>
<comment type="caution">
    <text evidence="1">The sequence shown here is derived from an EMBL/GenBank/DDBJ whole genome shotgun (WGS) entry which is preliminary data.</text>
</comment>
<evidence type="ECO:0000313" key="2">
    <source>
        <dbReference type="Proteomes" id="UP000627369"/>
    </source>
</evidence>
<dbReference type="AlphaFoldDB" id="A0A919G2J6"/>
<proteinExistence type="predicted"/>
<keyword evidence="2" id="KW-1185">Reference proteome</keyword>
<sequence>MAPASDPLPGTPLVTRGLVAAGRALLARGYARAYAQGSRRPLQHVESWLAVHTAARLSEGIVAERPRLIGLLRDAWRKGETLER</sequence>
<evidence type="ECO:0000313" key="1">
    <source>
        <dbReference type="EMBL" id="GHH77017.1"/>
    </source>
</evidence>
<protein>
    <submittedName>
        <fullName evidence="1">Uncharacterized protein</fullName>
    </submittedName>
</protein>
<gene>
    <name evidence="1" type="ORF">GCM10017772_36890</name>
</gene>
<dbReference type="EMBL" id="BNAS01000006">
    <property type="protein sequence ID" value="GHH77017.1"/>
    <property type="molecule type" value="Genomic_DNA"/>
</dbReference>
<name>A0A919G2J6_9MICO</name>
<organism evidence="1 2">
    <name type="scientific">Promicromonospora soli</name>
    <dbReference type="NCBI Taxonomy" id="2035533"/>
    <lineage>
        <taxon>Bacteria</taxon>
        <taxon>Bacillati</taxon>
        <taxon>Actinomycetota</taxon>
        <taxon>Actinomycetes</taxon>
        <taxon>Micrococcales</taxon>
        <taxon>Promicromonosporaceae</taxon>
        <taxon>Promicromonospora</taxon>
    </lineage>
</organism>
<reference evidence="1" key="1">
    <citation type="journal article" date="2014" name="Int. J. Syst. Evol. Microbiol.">
        <title>Complete genome sequence of Corynebacterium casei LMG S-19264T (=DSM 44701T), isolated from a smear-ripened cheese.</title>
        <authorList>
            <consortium name="US DOE Joint Genome Institute (JGI-PGF)"/>
            <person name="Walter F."/>
            <person name="Albersmeier A."/>
            <person name="Kalinowski J."/>
            <person name="Ruckert C."/>
        </authorList>
    </citation>
    <scope>NUCLEOTIDE SEQUENCE</scope>
    <source>
        <strain evidence="1">CGMCC 4.7398</strain>
    </source>
</reference>
<dbReference type="RefSeq" id="WP_189670766.1">
    <property type="nucleotide sequence ID" value="NZ_BNAS01000006.1"/>
</dbReference>